<accession>A0A239BZF5</accession>
<evidence type="ECO:0000259" key="1">
    <source>
        <dbReference type="Pfam" id="PF13276"/>
    </source>
</evidence>
<dbReference type="RefSeq" id="WP_089314683.1">
    <property type="nucleotide sequence ID" value="NZ_FZNP01000011.1"/>
</dbReference>
<organism evidence="2 3">
    <name type="scientific">Actinomadura mexicana</name>
    <dbReference type="NCBI Taxonomy" id="134959"/>
    <lineage>
        <taxon>Bacteria</taxon>
        <taxon>Bacillati</taxon>
        <taxon>Actinomycetota</taxon>
        <taxon>Actinomycetes</taxon>
        <taxon>Streptosporangiales</taxon>
        <taxon>Thermomonosporaceae</taxon>
        <taxon>Actinomadura</taxon>
    </lineage>
</organism>
<name>A0A239BZF5_9ACTN</name>
<gene>
    <name evidence="2" type="ORF">SAMN06265355_111183</name>
</gene>
<dbReference type="Proteomes" id="UP000198420">
    <property type="component" value="Unassembled WGS sequence"/>
</dbReference>
<reference evidence="3" key="1">
    <citation type="submission" date="2017-06" db="EMBL/GenBank/DDBJ databases">
        <authorList>
            <person name="Varghese N."/>
            <person name="Submissions S."/>
        </authorList>
    </citation>
    <scope>NUCLEOTIDE SEQUENCE [LARGE SCALE GENOMIC DNA]</scope>
    <source>
        <strain evidence="3">DSM 44485</strain>
    </source>
</reference>
<keyword evidence="3" id="KW-1185">Reference proteome</keyword>
<dbReference type="PANTHER" id="PTHR46889">
    <property type="entry name" value="TRANSPOSASE INSF FOR INSERTION SEQUENCE IS3B-RELATED"/>
    <property type="match status" value="1"/>
</dbReference>
<dbReference type="InterPro" id="IPR025948">
    <property type="entry name" value="HTH-like_dom"/>
</dbReference>
<proteinExistence type="predicted"/>
<sequence length="138" mass="15203">MESAVLAAANQRIREPENEVKILRKAAAAVEEVVPPKRRFELVTELAGEGVPVRQSCLALGVLRSGYSNARSRPPSARAIRHAWLADLIGTVHQASRRTYGSPRVHAELVQAHQITVGRNTVAMLMRRRGLSGLPLRR</sequence>
<evidence type="ECO:0000313" key="3">
    <source>
        <dbReference type="Proteomes" id="UP000198420"/>
    </source>
</evidence>
<dbReference type="OrthoDB" id="3254719at2"/>
<dbReference type="EMBL" id="FZNP01000011">
    <property type="protein sequence ID" value="SNS13022.1"/>
    <property type="molecule type" value="Genomic_DNA"/>
</dbReference>
<dbReference type="InterPro" id="IPR050900">
    <property type="entry name" value="Transposase_IS3/IS150/IS904"/>
</dbReference>
<protein>
    <submittedName>
        <fullName evidence="2">HTH-like domain-containing protein</fullName>
    </submittedName>
</protein>
<dbReference type="AlphaFoldDB" id="A0A239BZF5"/>
<dbReference type="PANTHER" id="PTHR46889:SF4">
    <property type="entry name" value="TRANSPOSASE INSO FOR INSERTION SEQUENCE ELEMENT IS911B-RELATED"/>
    <property type="match status" value="1"/>
</dbReference>
<evidence type="ECO:0000313" key="2">
    <source>
        <dbReference type="EMBL" id="SNS13022.1"/>
    </source>
</evidence>
<dbReference type="Pfam" id="PF13276">
    <property type="entry name" value="HTH_21"/>
    <property type="match status" value="1"/>
</dbReference>
<feature type="domain" description="HTH-like" evidence="1">
    <location>
        <begin position="85"/>
        <end position="137"/>
    </location>
</feature>